<comment type="caution">
    <text evidence="14">Lacks conserved residue(s) required for the propagation of feature annotation.</text>
</comment>
<dbReference type="InterPro" id="IPR023380">
    <property type="entry name" value="DsbB-like_sf"/>
</dbReference>
<feature type="transmembrane region" description="Helical" evidence="15">
    <location>
        <begin position="139"/>
        <end position="160"/>
    </location>
</feature>
<evidence type="ECO:0000256" key="10">
    <source>
        <dbReference type="ARBA" id="ARBA00023136"/>
    </source>
</evidence>
<dbReference type="GO" id="GO:0009055">
    <property type="term" value="F:electron transfer activity"/>
    <property type="evidence" value="ECO:0007669"/>
    <property type="project" value="UniProtKB-UniRule"/>
</dbReference>
<dbReference type="InterPro" id="IPR003752">
    <property type="entry name" value="DiS_bond_form_DsbB/BdbC"/>
</dbReference>
<dbReference type="RefSeq" id="WP_123591681.1">
    <property type="nucleotide sequence ID" value="NZ_AYKF01000099.1"/>
</dbReference>
<dbReference type="Pfam" id="PF02600">
    <property type="entry name" value="DsbB"/>
    <property type="match status" value="1"/>
</dbReference>
<keyword evidence="5" id="KW-0997">Cell inner membrane</keyword>
<evidence type="ECO:0000256" key="14">
    <source>
        <dbReference type="HAMAP-Rule" id="MF_00286"/>
    </source>
</evidence>
<comment type="similarity">
    <text evidence="2 14">Belongs to the DsbB family.</text>
</comment>
<evidence type="ECO:0000256" key="4">
    <source>
        <dbReference type="ARBA" id="ARBA00022475"/>
    </source>
</evidence>
<evidence type="ECO:0000313" key="16">
    <source>
        <dbReference type="EMBL" id="ROO26679.1"/>
    </source>
</evidence>
<organism evidence="16 17">
    <name type="scientific">Salinisphaera orenii YIM 95161</name>
    <dbReference type="NCBI Taxonomy" id="1051139"/>
    <lineage>
        <taxon>Bacteria</taxon>
        <taxon>Pseudomonadati</taxon>
        <taxon>Pseudomonadota</taxon>
        <taxon>Gammaproteobacteria</taxon>
        <taxon>Salinisphaerales</taxon>
        <taxon>Salinisphaeraceae</taxon>
        <taxon>Salinisphaera</taxon>
    </lineage>
</organism>
<feature type="topological domain" description="Cytoplasmic" evidence="14">
    <location>
        <begin position="59"/>
        <end position="64"/>
    </location>
</feature>
<dbReference type="GO" id="GO:0016740">
    <property type="term" value="F:transferase activity"/>
    <property type="evidence" value="ECO:0007669"/>
    <property type="project" value="UniProtKB-KW"/>
</dbReference>
<proteinExistence type="inferred from homology"/>
<dbReference type="GO" id="GO:0006457">
    <property type="term" value="P:protein folding"/>
    <property type="evidence" value="ECO:0007669"/>
    <property type="project" value="InterPro"/>
</dbReference>
<reference evidence="16 17" key="1">
    <citation type="submission" date="2013-10" db="EMBL/GenBank/DDBJ databases">
        <title>Salinisphaera halophila YIM 95161 Genome Sequencing.</title>
        <authorList>
            <person name="Lai Q."/>
            <person name="Li C."/>
            <person name="Shao Z."/>
        </authorList>
    </citation>
    <scope>NUCLEOTIDE SEQUENCE [LARGE SCALE GENOMIC DNA]</scope>
    <source>
        <strain evidence="16 17">YIM 95161</strain>
    </source>
</reference>
<name>A0A423PM69_9GAMM</name>
<protein>
    <recommendedName>
        <fullName evidence="14">Disulfide bond formation protein B</fullName>
    </recommendedName>
    <alternativeName>
        <fullName evidence="14">Disulfide oxidoreductase</fullName>
    </alternativeName>
</protein>
<dbReference type="InterPro" id="IPR022920">
    <property type="entry name" value="Disulphide_bond_form_DsbB"/>
</dbReference>
<feature type="topological domain" description="Cytoplasmic" evidence="14">
    <location>
        <begin position="159"/>
        <end position="167"/>
    </location>
</feature>
<dbReference type="EMBL" id="AYKF01000099">
    <property type="protein sequence ID" value="ROO26679.1"/>
    <property type="molecule type" value="Genomic_DNA"/>
</dbReference>
<evidence type="ECO:0000256" key="5">
    <source>
        <dbReference type="ARBA" id="ARBA00022519"/>
    </source>
</evidence>
<keyword evidence="10 14" id="KW-0472">Membrane</keyword>
<keyword evidence="4 14" id="KW-1003">Cell membrane</keyword>
<dbReference type="Gene3D" id="1.20.1550.10">
    <property type="entry name" value="DsbB-like"/>
    <property type="match status" value="1"/>
</dbReference>
<dbReference type="InterPro" id="IPR050183">
    <property type="entry name" value="DsbB"/>
</dbReference>
<evidence type="ECO:0000256" key="2">
    <source>
        <dbReference type="ARBA" id="ARBA00008823"/>
    </source>
</evidence>
<evidence type="ECO:0000256" key="6">
    <source>
        <dbReference type="ARBA" id="ARBA00022692"/>
    </source>
</evidence>
<dbReference type="SUPFAM" id="SSF158442">
    <property type="entry name" value="DsbB-like"/>
    <property type="match status" value="1"/>
</dbReference>
<dbReference type="PANTHER" id="PTHR36570:SF3">
    <property type="entry name" value="DISULFIDE BOND FORMATION PROTEIN B"/>
    <property type="match status" value="1"/>
</dbReference>
<keyword evidence="9 14" id="KW-0560">Oxidoreductase</keyword>
<comment type="caution">
    <text evidence="16">The sequence shown here is derived from an EMBL/GenBank/DDBJ whole genome shotgun (WGS) entry which is preliminary data.</text>
</comment>
<accession>A0A423PM69</accession>
<evidence type="ECO:0000256" key="13">
    <source>
        <dbReference type="ARBA" id="ARBA00023284"/>
    </source>
</evidence>
<evidence type="ECO:0000256" key="3">
    <source>
        <dbReference type="ARBA" id="ARBA00022448"/>
    </source>
</evidence>
<feature type="disulfide bond" description="Redox-active" evidence="14">
    <location>
        <begin position="33"/>
        <end position="36"/>
    </location>
</feature>
<dbReference type="HAMAP" id="MF_00286">
    <property type="entry name" value="DsbB"/>
    <property type="match status" value="1"/>
</dbReference>
<dbReference type="OrthoDB" id="3711263at2"/>
<keyword evidence="3 14" id="KW-0813">Transport</keyword>
<evidence type="ECO:0000256" key="15">
    <source>
        <dbReference type="SAM" id="Phobius"/>
    </source>
</evidence>
<dbReference type="AlphaFoldDB" id="A0A423PM69"/>
<evidence type="ECO:0000256" key="12">
    <source>
        <dbReference type="ARBA" id="ARBA00023186"/>
    </source>
</evidence>
<evidence type="ECO:0000256" key="11">
    <source>
        <dbReference type="ARBA" id="ARBA00023157"/>
    </source>
</evidence>
<dbReference type="GO" id="GO:0005886">
    <property type="term" value="C:plasma membrane"/>
    <property type="evidence" value="ECO:0007669"/>
    <property type="project" value="UniProtKB-SubCell"/>
</dbReference>
<keyword evidence="12 14" id="KW-0143">Chaperone</keyword>
<evidence type="ECO:0000256" key="9">
    <source>
        <dbReference type="ARBA" id="ARBA00023002"/>
    </source>
</evidence>
<dbReference type="PANTHER" id="PTHR36570">
    <property type="entry name" value="DISULFIDE BOND FORMATION PROTEIN B"/>
    <property type="match status" value="1"/>
</dbReference>
<feature type="transmembrane region" description="Helical" evidence="15">
    <location>
        <begin position="67"/>
        <end position="86"/>
    </location>
</feature>
<keyword evidence="11 14" id="KW-1015">Disulfide bond</keyword>
<comment type="function">
    <text evidence="14">Required for disulfide bond formation in some periplasmic proteins. Acts by oxidizing the DsbA protein.</text>
</comment>
<evidence type="ECO:0000256" key="1">
    <source>
        <dbReference type="ARBA" id="ARBA00004429"/>
    </source>
</evidence>
<keyword evidence="8 14" id="KW-1133">Transmembrane helix</keyword>
<comment type="subcellular location">
    <subcellularLocation>
        <location evidence="1">Cell inner membrane</location>
        <topology evidence="1">Multi-pass membrane protein</topology>
    </subcellularLocation>
    <subcellularLocation>
        <location evidence="14">Cell membrane</location>
        <topology evidence="14">Multi-pass membrane protein</topology>
    </subcellularLocation>
</comment>
<feature type="topological domain" description="Periplasmic" evidence="14">
    <location>
        <begin position="24"/>
        <end position="41"/>
    </location>
</feature>
<keyword evidence="13 14" id="KW-0676">Redox-active center</keyword>
<feature type="topological domain" description="Cytoplasmic" evidence="14">
    <location>
        <begin position="1"/>
        <end position="6"/>
    </location>
</feature>
<keyword evidence="16" id="KW-0808">Transferase</keyword>
<gene>
    <name evidence="14" type="primary">dsbB</name>
    <name evidence="16" type="ORF">SAHL_12165</name>
</gene>
<keyword evidence="7 14" id="KW-0249">Electron transport</keyword>
<sequence length="167" mass="17596">MTTRGFFLVGFALPALALAFAYYLEYALGLEPCPLCIFQRVTMAGVAVFCLIGLLHGPGPLGHRVYAVLATLSALAGAAIAARHVWLLHLPADQVPACGPGLDYLVDVMPLTEVLATILRGDASCATVEGAFLGVSLPAWTLLCFLVLSLWTLAGVFGLGTRRGHDD</sequence>
<evidence type="ECO:0000256" key="7">
    <source>
        <dbReference type="ARBA" id="ARBA00022982"/>
    </source>
</evidence>
<keyword evidence="6 14" id="KW-0812">Transmembrane</keyword>
<evidence type="ECO:0000256" key="8">
    <source>
        <dbReference type="ARBA" id="ARBA00022989"/>
    </source>
</evidence>
<evidence type="ECO:0000313" key="17">
    <source>
        <dbReference type="Proteomes" id="UP000285123"/>
    </source>
</evidence>
<dbReference type="Proteomes" id="UP000285123">
    <property type="component" value="Unassembled WGS sequence"/>
</dbReference>
<dbReference type="GO" id="GO:0015035">
    <property type="term" value="F:protein-disulfide reductase activity"/>
    <property type="evidence" value="ECO:0007669"/>
    <property type="project" value="UniProtKB-UniRule"/>
</dbReference>
<feature type="transmembrane region" description="Helical" evidence="15">
    <location>
        <begin position="37"/>
        <end position="55"/>
    </location>
</feature>